<proteinExistence type="predicted"/>
<comment type="caution">
    <text evidence="2">The sequence shown here is derived from an EMBL/GenBank/DDBJ whole genome shotgun (WGS) entry which is preliminary data.</text>
</comment>
<organism evidence="2 3">
    <name type="scientific">Novosphingobium silvae</name>
    <dbReference type="NCBI Taxonomy" id="2692619"/>
    <lineage>
        <taxon>Bacteria</taxon>
        <taxon>Pseudomonadati</taxon>
        <taxon>Pseudomonadota</taxon>
        <taxon>Alphaproteobacteria</taxon>
        <taxon>Sphingomonadales</taxon>
        <taxon>Sphingomonadaceae</taxon>
        <taxon>Novosphingobium</taxon>
    </lineage>
</organism>
<dbReference type="RefSeq" id="WP_160986232.1">
    <property type="nucleotide sequence ID" value="NZ_WVTD01000008.1"/>
</dbReference>
<dbReference type="EMBL" id="WVTD01000008">
    <property type="protein sequence ID" value="MYL98600.1"/>
    <property type="molecule type" value="Genomic_DNA"/>
</dbReference>
<dbReference type="Proteomes" id="UP000465810">
    <property type="component" value="Unassembled WGS sequence"/>
</dbReference>
<protein>
    <submittedName>
        <fullName evidence="2">Uncharacterized protein</fullName>
    </submittedName>
</protein>
<accession>A0A7X4GHU7</accession>
<sequence length="159" mass="17589">MGDFDDFTRQMRGNHEAASKQHEEQVARAAAERDADWDGQIALLEEVAGPIILEAANACERQGMRPVIERNWDKGRYMAPAIAFRLFGPKQRPHDASTYEIEASSAHIKVEDGKLRANLSNRSFKSKVGTDYVGYGAEGISQALKLCIASYFEEIAPGS</sequence>
<gene>
    <name evidence="2" type="ORF">GR702_12575</name>
</gene>
<name>A0A7X4GHU7_9SPHN</name>
<evidence type="ECO:0000313" key="3">
    <source>
        <dbReference type="Proteomes" id="UP000465810"/>
    </source>
</evidence>
<evidence type="ECO:0000256" key="1">
    <source>
        <dbReference type="SAM" id="MobiDB-lite"/>
    </source>
</evidence>
<keyword evidence="3" id="KW-1185">Reference proteome</keyword>
<reference evidence="2 3" key="1">
    <citation type="submission" date="2019-12" db="EMBL/GenBank/DDBJ databases">
        <authorList>
            <person name="Feng G."/>
            <person name="Zhu H."/>
        </authorList>
    </citation>
    <scope>NUCLEOTIDE SEQUENCE [LARGE SCALE GENOMIC DNA]</scope>
    <source>
        <strain evidence="2 3">FGD1</strain>
    </source>
</reference>
<dbReference type="AlphaFoldDB" id="A0A7X4GHU7"/>
<evidence type="ECO:0000313" key="2">
    <source>
        <dbReference type="EMBL" id="MYL98600.1"/>
    </source>
</evidence>
<feature type="region of interest" description="Disordered" evidence="1">
    <location>
        <begin position="1"/>
        <end position="22"/>
    </location>
</feature>